<protein>
    <submittedName>
        <fullName evidence="1">Uncharacterized protein</fullName>
    </submittedName>
</protein>
<name>X1EMI8_9ZZZZ</name>
<accession>X1EMI8</accession>
<gene>
    <name evidence="1" type="ORF">S01H4_53507</name>
</gene>
<proteinExistence type="predicted"/>
<comment type="caution">
    <text evidence="1">The sequence shown here is derived from an EMBL/GenBank/DDBJ whole genome shotgun (WGS) entry which is preliminary data.</text>
</comment>
<dbReference type="EMBL" id="BART01030697">
    <property type="protein sequence ID" value="GAH18339.1"/>
    <property type="molecule type" value="Genomic_DNA"/>
</dbReference>
<reference evidence="1" key="1">
    <citation type="journal article" date="2014" name="Front. Microbiol.">
        <title>High frequency of phylogenetically diverse reductive dehalogenase-homologous genes in deep subseafloor sedimentary metagenomes.</title>
        <authorList>
            <person name="Kawai M."/>
            <person name="Futagami T."/>
            <person name="Toyoda A."/>
            <person name="Takaki Y."/>
            <person name="Nishi S."/>
            <person name="Hori S."/>
            <person name="Arai W."/>
            <person name="Tsubouchi T."/>
            <person name="Morono Y."/>
            <person name="Uchiyama I."/>
            <person name="Ito T."/>
            <person name="Fujiyama A."/>
            <person name="Inagaki F."/>
            <person name="Takami H."/>
        </authorList>
    </citation>
    <scope>NUCLEOTIDE SEQUENCE</scope>
    <source>
        <strain evidence="1">Expedition CK06-06</strain>
    </source>
</reference>
<feature type="non-terminal residue" evidence="1">
    <location>
        <position position="91"/>
    </location>
</feature>
<organism evidence="1">
    <name type="scientific">marine sediment metagenome</name>
    <dbReference type="NCBI Taxonomy" id="412755"/>
    <lineage>
        <taxon>unclassified sequences</taxon>
        <taxon>metagenomes</taxon>
        <taxon>ecological metagenomes</taxon>
    </lineage>
</organism>
<evidence type="ECO:0000313" key="1">
    <source>
        <dbReference type="EMBL" id="GAH18339.1"/>
    </source>
</evidence>
<sequence>MAQIAGIQDLRKQGPPGDIGTFMQPATALCFQFTFSGTTTIVAMAVGVSGWVLIDQGAVVATVINAALTAAGGAVDGEVVVLEGAYAVLAT</sequence>
<dbReference type="AlphaFoldDB" id="X1EMI8"/>